<name>A0A173X226_9BACE</name>
<dbReference type="Proteomes" id="UP000095517">
    <property type="component" value="Unassembled WGS sequence"/>
</dbReference>
<dbReference type="Pfam" id="PF01909">
    <property type="entry name" value="NTP_transf_2"/>
    <property type="match status" value="1"/>
</dbReference>
<dbReference type="EMBL" id="CYZH01000001">
    <property type="protein sequence ID" value="CUN45821.1"/>
    <property type="molecule type" value="Genomic_DNA"/>
</dbReference>
<feature type="domain" description="Polymerase nucleotidyl transferase" evidence="1">
    <location>
        <begin position="10"/>
        <end position="40"/>
    </location>
</feature>
<dbReference type="AlphaFoldDB" id="A0A173X226"/>
<organism evidence="2 3">
    <name type="scientific">Bacteroides finegoldii</name>
    <dbReference type="NCBI Taxonomy" id="338188"/>
    <lineage>
        <taxon>Bacteria</taxon>
        <taxon>Pseudomonadati</taxon>
        <taxon>Bacteroidota</taxon>
        <taxon>Bacteroidia</taxon>
        <taxon>Bacteroidales</taxon>
        <taxon>Bacteroidaceae</taxon>
        <taxon>Bacteroides</taxon>
    </lineage>
</organism>
<proteinExistence type="predicted"/>
<protein>
    <submittedName>
        <fullName evidence="2">Nucleotidyltransferase domain</fullName>
    </submittedName>
</protein>
<dbReference type="GO" id="GO:0016779">
    <property type="term" value="F:nucleotidyltransferase activity"/>
    <property type="evidence" value="ECO:0007669"/>
    <property type="project" value="InterPro"/>
</dbReference>
<sequence>MQKEEILRLIKETIAKTIPSGAKVILFGSQARGDARKDLDGGYSYFTE</sequence>
<dbReference type="Gene3D" id="3.30.460.10">
    <property type="entry name" value="Beta Polymerase, domain 2"/>
    <property type="match status" value="1"/>
</dbReference>
<evidence type="ECO:0000259" key="1">
    <source>
        <dbReference type="Pfam" id="PF01909"/>
    </source>
</evidence>
<evidence type="ECO:0000313" key="3">
    <source>
        <dbReference type="Proteomes" id="UP000095517"/>
    </source>
</evidence>
<dbReference type="SUPFAM" id="SSF81301">
    <property type="entry name" value="Nucleotidyltransferase"/>
    <property type="match status" value="1"/>
</dbReference>
<keyword evidence="2" id="KW-0808">Transferase</keyword>
<gene>
    <name evidence="2" type="ORF">ERS852397_00268</name>
</gene>
<reference evidence="2 3" key="1">
    <citation type="submission" date="2015-09" db="EMBL/GenBank/DDBJ databases">
        <authorList>
            <consortium name="Pathogen Informatics"/>
        </authorList>
    </citation>
    <scope>NUCLEOTIDE SEQUENCE [LARGE SCALE GENOMIC DNA]</scope>
    <source>
        <strain evidence="2 3">2789STDY5608840</strain>
    </source>
</reference>
<dbReference type="CDD" id="cd05403">
    <property type="entry name" value="NT_KNTase_like"/>
    <property type="match status" value="1"/>
</dbReference>
<accession>A0A173X226</accession>
<evidence type="ECO:0000313" key="2">
    <source>
        <dbReference type="EMBL" id="CUN45821.1"/>
    </source>
</evidence>
<dbReference type="STRING" id="338188.ERS852397_00268"/>
<dbReference type="InterPro" id="IPR002934">
    <property type="entry name" value="Polymerase_NTP_transf_dom"/>
</dbReference>
<dbReference type="InterPro" id="IPR043519">
    <property type="entry name" value="NT_sf"/>
</dbReference>